<feature type="compositionally biased region" description="Polar residues" evidence="6">
    <location>
        <begin position="823"/>
        <end position="832"/>
    </location>
</feature>
<dbReference type="GO" id="GO:0030991">
    <property type="term" value="C:intraciliary transport particle A"/>
    <property type="evidence" value="ECO:0007669"/>
    <property type="project" value="TreeGrafter"/>
</dbReference>
<evidence type="ECO:0000256" key="2">
    <source>
        <dbReference type="ARBA" id="ARBA00022574"/>
    </source>
</evidence>
<dbReference type="GO" id="GO:0035721">
    <property type="term" value="P:intraciliary retrograde transport"/>
    <property type="evidence" value="ECO:0007669"/>
    <property type="project" value="TreeGrafter"/>
</dbReference>
<comment type="subcellular location">
    <subcellularLocation>
        <location evidence="1">Cell projection</location>
        <location evidence="1">Cilium</location>
    </subcellularLocation>
</comment>
<dbReference type="GO" id="GO:0005930">
    <property type="term" value="C:axoneme"/>
    <property type="evidence" value="ECO:0007669"/>
    <property type="project" value="TreeGrafter"/>
</dbReference>
<evidence type="ECO:0000256" key="5">
    <source>
        <dbReference type="ARBA" id="ARBA00023273"/>
    </source>
</evidence>
<evidence type="ECO:0000259" key="7">
    <source>
        <dbReference type="Pfam" id="PF24760"/>
    </source>
</evidence>
<dbReference type="OrthoDB" id="10258787at2759"/>
<evidence type="ECO:0000313" key="10">
    <source>
        <dbReference type="Proteomes" id="UP000822476"/>
    </source>
</evidence>
<keyword evidence="5" id="KW-0966">Cell projection</keyword>
<dbReference type="PANTHER" id="PTHR15722">
    <property type="entry name" value="IFT140/172-RELATED"/>
    <property type="match status" value="1"/>
</dbReference>
<dbReference type="Pfam" id="PF24762">
    <property type="entry name" value="TPR_IF140-IFT172"/>
    <property type="match status" value="1"/>
</dbReference>
<dbReference type="Gene3D" id="1.25.40.10">
    <property type="entry name" value="Tetratricopeptide repeat domain"/>
    <property type="match status" value="1"/>
</dbReference>
<dbReference type="Pfam" id="PF24760">
    <property type="entry name" value="TPR_IF140_C"/>
    <property type="match status" value="1"/>
</dbReference>
<dbReference type="AlphaFoldDB" id="A0A8S9Z031"/>
<sequence>MGFQHCALLGLEVPYYYFSVRCDLVYRFVNEQCQRRRDLATSSRRLVSDGITDDGSNIPDLAGSCAELYPSGDKSTDCVAKKMVTDGPIPLDSNNSANVKIHYINRRVLRDFIDLEQADESTREAMLSFSYYLTMGEMDAAFKAMKLIKSPTVWQNMARMCVNTCRLDVARLCLGKMGNPMAALMVREARAREPEPEAHAGELAIQLGMPDEAERLFTQCGRWDLVIRLHQSLGQWDKALRVAASHNRIALRATHYAYAKELESMGKVEQAIEHYIQSETYRFEVPRMLKSSPDMLEDFVNQQQDKSVYRWWAQTLEAQGKLDEARAYYVHAKDYLSLVRVLCCLGRNEDAETLCNETGDPAACYHLARQMEANGGIEQAIRLFTRAKAYSSAVRLCKEHNRNDHLYSLAQLGRVEDMLEAATHLESVPTYANKAVLLFHKAGHIGRAVELAFQTRQYAALQTVASSLDDKIDPTLLRRCAEFFTQNNQFDRAVDVLAAGKQYWDALKLCAEYNVPITDDLADKLTPSPNATMSDSERTSILIELGELCLSQGQYHLACKQFTQAGSRIAAMKALLRSGDTSKIIFFANVSKQKEIYVMAANYLQTLDNWRSNMDYMRTIVQFYTRGRAPESLASFYESCAHAEIEDFGSYEKATGALTEAYKVLLKAINSTTTNEATELRLQKRLTQIKNKATMCKEFAQTQLLFNVDPLEAMRNCQTLLENTEPGDILRPGDIYAAMIREFVSKGKYQAALACMQEMRERLNGTNQSIMQYIDRNTLETIHKAINVPMPEEAKESKSKPNGNGITELIESPVSEDDILDASVSNGSDDEY</sequence>
<name>A0A8S9Z031_9TREM</name>
<evidence type="ECO:0000313" key="9">
    <source>
        <dbReference type="EMBL" id="KAF7257368.1"/>
    </source>
</evidence>
<reference evidence="9" key="1">
    <citation type="submission" date="2019-07" db="EMBL/GenBank/DDBJ databases">
        <title>Annotation for the trematode Paragonimus miyazaki's.</title>
        <authorList>
            <person name="Choi Y.-J."/>
        </authorList>
    </citation>
    <scope>NUCLEOTIDE SEQUENCE</scope>
    <source>
        <strain evidence="9">Japan</strain>
    </source>
</reference>
<dbReference type="EMBL" id="JTDE01002439">
    <property type="protein sequence ID" value="KAF7257368.1"/>
    <property type="molecule type" value="Genomic_DNA"/>
</dbReference>
<keyword evidence="2" id="KW-0853">WD repeat</keyword>
<feature type="domain" description="IF140 C-terminal TPR" evidence="7">
    <location>
        <begin position="631"/>
        <end position="760"/>
    </location>
</feature>
<dbReference type="InterPro" id="IPR056156">
    <property type="entry name" value="TPR_IF140_C"/>
</dbReference>
<evidence type="ECO:0000256" key="1">
    <source>
        <dbReference type="ARBA" id="ARBA00004138"/>
    </source>
</evidence>
<proteinExistence type="predicted"/>
<dbReference type="GO" id="GO:0036064">
    <property type="term" value="C:ciliary basal body"/>
    <property type="evidence" value="ECO:0007669"/>
    <property type="project" value="TreeGrafter"/>
</dbReference>
<accession>A0A8S9Z031</accession>
<keyword evidence="3" id="KW-0677">Repeat</keyword>
<dbReference type="PANTHER" id="PTHR15722:SF7">
    <property type="entry name" value="INTRAFLAGELLAR TRANSPORT PROTEIN 140 HOMOLOG"/>
    <property type="match status" value="1"/>
</dbReference>
<evidence type="ECO:0008006" key="11">
    <source>
        <dbReference type="Google" id="ProtNLM"/>
    </source>
</evidence>
<comment type="caution">
    <text evidence="9">The sequence shown here is derived from an EMBL/GenBank/DDBJ whole genome shotgun (WGS) entry which is preliminary data.</text>
</comment>
<evidence type="ECO:0000259" key="8">
    <source>
        <dbReference type="Pfam" id="PF24762"/>
    </source>
</evidence>
<dbReference type="Gene3D" id="1.25.40.470">
    <property type="match status" value="1"/>
</dbReference>
<keyword evidence="4" id="KW-0969">Cilium</keyword>
<dbReference type="Proteomes" id="UP000822476">
    <property type="component" value="Unassembled WGS sequence"/>
</dbReference>
<organism evidence="9 10">
    <name type="scientific">Paragonimus skrjabini miyazakii</name>
    <dbReference type="NCBI Taxonomy" id="59628"/>
    <lineage>
        <taxon>Eukaryota</taxon>
        <taxon>Metazoa</taxon>
        <taxon>Spiralia</taxon>
        <taxon>Lophotrochozoa</taxon>
        <taxon>Platyhelminthes</taxon>
        <taxon>Trematoda</taxon>
        <taxon>Digenea</taxon>
        <taxon>Plagiorchiida</taxon>
        <taxon>Troglotremata</taxon>
        <taxon>Troglotrematidae</taxon>
        <taxon>Paragonimus</taxon>
    </lineage>
</organism>
<feature type="region of interest" description="Disordered" evidence="6">
    <location>
        <begin position="789"/>
        <end position="832"/>
    </location>
</feature>
<keyword evidence="10" id="KW-1185">Reference proteome</keyword>
<evidence type="ECO:0000256" key="4">
    <source>
        <dbReference type="ARBA" id="ARBA00023069"/>
    </source>
</evidence>
<dbReference type="SUPFAM" id="SSF48452">
    <property type="entry name" value="TPR-like"/>
    <property type="match status" value="1"/>
</dbReference>
<gene>
    <name evidence="9" type="ORF">EG68_06503</name>
</gene>
<feature type="domain" description="IF140/IFT172/WDR19 TPR" evidence="8">
    <location>
        <begin position="136"/>
        <end position="623"/>
    </location>
</feature>
<dbReference type="InterPro" id="IPR011990">
    <property type="entry name" value="TPR-like_helical_dom_sf"/>
</dbReference>
<dbReference type="InterPro" id="IPR056168">
    <property type="entry name" value="TPR_IF140/IFT172/WDR19"/>
</dbReference>
<evidence type="ECO:0000256" key="3">
    <source>
        <dbReference type="ARBA" id="ARBA00022737"/>
    </source>
</evidence>
<dbReference type="FunFam" id="1.25.40.470:FF:000028">
    <property type="entry name" value="Intraflagellar transport protein 140-like protein"/>
    <property type="match status" value="1"/>
</dbReference>
<evidence type="ECO:0000256" key="6">
    <source>
        <dbReference type="SAM" id="MobiDB-lite"/>
    </source>
</evidence>
<protein>
    <recommendedName>
        <fullName evidence="11">Intraflagellar transport protein 140</fullName>
    </recommendedName>
</protein>